<organism evidence="1 2">
    <name type="scientific">Saccharothrix espanaensis (strain ATCC 51144 / DSM 44229 / JCM 9112 / NBRC 15066 / NRRL 15764)</name>
    <dbReference type="NCBI Taxonomy" id="1179773"/>
    <lineage>
        <taxon>Bacteria</taxon>
        <taxon>Bacillati</taxon>
        <taxon>Actinomycetota</taxon>
        <taxon>Actinomycetes</taxon>
        <taxon>Pseudonocardiales</taxon>
        <taxon>Pseudonocardiaceae</taxon>
        <taxon>Saccharothrix</taxon>
    </lineage>
</organism>
<dbReference type="AlphaFoldDB" id="K0K9I2"/>
<dbReference type="InterPro" id="IPR046828">
    <property type="entry name" value="RepSA"/>
</dbReference>
<evidence type="ECO:0000313" key="1">
    <source>
        <dbReference type="EMBL" id="CCH35001.1"/>
    </source>
</evidence>
<dbReference type="EMBL" id="HE804045">
    <property type="protein sequence ID" value="CCH35001.1"/>
    <property type="molecule type" value="Genomic_DNA"/>
</dbReference>
<gene>
    <name evidence="1" type="primary">repSA3</name>
    <name evidence="1" type="ordered locus">BN6_77810</name>
</gene>
<dbReference type="KEGG" id="sesp:BN6_77810"/>
<dbReference type="Pfam" id="PF20199">
    <property type="entry name" value="RepSA"/>
    <property type="match status" value="1"/>
</dbReference>
<proteinExistence type="predicted"/>
<accession>K0K9I2</accession>
<dbReference type="eggNOG" id="COG0484">
    <property type="taxonomic scope" value="Bacteria"/>
</dbReference>
<keyword evidence="2" id="KW-1185">Reference proteome</keyword>
<dbReference type="Proteomes" id="UP000006281">
    <property type="component" value="Chromosome"/>
</dbReference>
<dbReference type="HOGENOM" id="CLU_041009_0_0_11"/>
<dbReference type="PATRIC" id="fig|1179773.3.peg.7857"/>
<sequence>MSGHEFDARDIPPYLRLLAQGATNKQDFVRWKEMVASTRGCTSPIRLVGESSTVDPTSGEVLATYSTWDEPNEYLLTACGNRRASRCEACARVYADDTFHLIKSGLAGGRDVPGSVATHPRVFATFTAPSFGPVHSRPTDPGGHVRPCHPRREGPSCRARHVEDDPLLGQAIDPDTYDYAGAVLWNNRAGELWHTFAVYLRRHLAEALQVPRSRLTKFLRVEYAKVAEYQARGLVHFHAVIRLDGPAGPEEPPPPGADMSLLCDAITAAAQASRVHVPGHGQTIRWGKQLDLRPIEGTDEAGWTDAKVARYIAKYATKGAEAAGTVDRPLRTIAHLDHVRGLTDHARQMIRTCWELGDDQAHLNLREWAHMLGYGGHFSTKSRRYSTTLGTMRADRARFRADRARELAGLEPLPVEQPTIRVGQWSVAGIGYTNAGEEAWAETIREQHRFKPIPRPTDSDPAA</sequence>
<name>K0K9I2_SACES</name>
<reference evidence="1 2" key="1">
    <citation type="journal article" date="2012" name="BMC Genomics">
        <title>Complete genome sequence of Saccharothrix espanaensis DSM 44229T and comparison to the other completely sequenced Pseudonocardiaceae.</title>
        <authorList>
            <person name="Strobel T."/>
            <person name="Al-Dilaimi A."/>
            <person name="Blom J."/>
            <person name="Gessner A."/>
            <person name="Kalinowski J."/>
            <person name="Luzhetska M."/>
            <person name="Puhler A."/>
            <person name="Szczepanowski R."/>
            <person name="Bechthold A."/>
            <person name="Ruckert C."/>
        </authorList>
    </citation>
    <scope>NUCLEOTIDE SEQUENCE [LARGE SCALE GENOMIC DNA]</scope>
    <source>
        <strain evidence="2">ATCC 51144 / DSM 44229 / JCM 9112 / NBRC 15066 / NRRL 15764</strain>
    </source>
</reference>
<dbReference type="RefSeq" id="WP_015105110.1">
    <property type="nucleotide sequence ID" value="NC_019673.1"/>
</dbReference>
<evidence type="ECO:0000313" key="2">
    <source>
        <dbReference type="Proteomes" id="UP000006281"/>
    </source>
</evidence>
<protein>
    <submittedName>
        <fullName evidence="1">Replication initiator protein</fullName>
    </submittedName>
</protein>
<dbReference type="STRING" id="1179773.BN6_77810"/>